<dbReference type="Pfam" id="PF11954">
    <property type="entry name" value="DUF3471"/>
    <property type="match status" value="1"/>
</dbReference>
<organism evidence="2 3">
    <name type="scientific">Cesiribacter andamanensis AMV16</name>
    <dbReference type="NCBI Taxonomy" id="1279009"/>
    <lineage>
        <taxon>Bacteria</taxon>
        <taxon>Pseudomonadati</taxon>
        <taxon>Bacteroidota</taxon>
        <taxon>Cytophagia</taxon>
        <taxon>Cytophagales</taxon>
        <taxon>Cesiribacteraceae</taxon>
        <taxon>Cesiribacter</taxon>
    </lineage>
</organism>
<dbReference type="InterPro" id="IPR021860">
    <property type="entry name" value="Peptidase_S12_Pab87-rel_C"/>
</dbReference>
<name>M7N216_9BACT</name>
<dbReference type="STRING" id="1279009.ADICEAN_03527"/>
<protein>
    <recommendedName>
        <fullName evidence="1">Peptidase S12 Pab87-related C-terminal domain-containing protein</fullName>
    </recommendedName>
</protein>
<evidence type="ECO:0000313" key="3">
    <source>
        <dbReference type="Proteomes" id="UP000011910"/>
    </source>
</evidence>
<evidence type="ECO:0000259" key="1">
    <source>
        <dbReference type="Pfam" id="PF11954"/>
    </source>
</evidence>
<dbReference type="Proteomes" id="UP000011910">
    <property type="component" value="Unassembled WGS sequence"/>
</dbReference>
<gene>
    <name evidence="2" type="ORF">ADICEAN_03527</name>
</gene>
<keyword evidence="3" id="KW-1185">Reference proteome</keyword>
<proteinExistence type="predicted"/>
<comment type="caution">
    <text evidence="2">The sequence shown here is derived from an EMBL/GenBank/DDBJ whole genome shotgun (WGS) entry which is preliminary data.</text>
</comment>
<dbReference type="EMBL" id="AODQ01000123">
    <property type="protein sequence ID" value="EMR01347.1"/>
    <property type="molecule type" value="Genomic_DNA"/>
</dbReference>
<reference evidence="2 3" key="1">
    <citation type="journal article" date="2013" name="Genome Announc.">
        <title>Draft Genome Sequence of Cesiribacter andamanensis Strain AMV16T, Isolated from a Soil Sample from a Mud Volcano in the Andaman Islands, India.</title>
        <authorList>
            <person name="Shivaji S."/>
            <person name="Ara S."/>
            <person name="Begum Z."/>
            <person name="Srinivas T.N."/>
            <person name="Singh A."/>
            <person name="Kumar Pinnaka A."/>
        </authorList>
    </citation>
    <scope>NUCLEOTIDE SEQUENCE [LARGE SCALE GENOMIC DNA]</scope>
    <source>
        <strain evidence="2 3">AMV16</strain>
    </source>
</reference>
<sequence>MCGLPPAPNHPSAYAAFTGSYRHPDGFSVEVKQEGDKLLISEGGDFMELVHVGNQRFEALGLSTPLSFKRDASGQVRWLVSYWIEEDLFEKQAPEASATSAH</sequence>
<evidence type="ECO:0000313" key="2">
    <source>
        <dbReference type="EMBL" id="EMR01347.1"/>
    </source>
</evidence>
<feature type="domain" description="Peptidase S12 Pab87-related C-terminal" evidence="1">
    <location>
        <begin position="7"/>
        <end position="82"/>
    </location>
</feature>
<accession>M7N216</accession>
<dbReference type="AlphaFoldDB" id="M7N216"/>